<comment type="caution">
    <text evidence="1">The sequence shown here is derived from an EMBL/GenBank/DDBJ whole genome shotgun (WGS) entry which is preliminary data.</text>
</comment>
<protein>
    <submittedName>
        <fullName evidence="1">Uncharacterized protein</fullName>
    </submittedName>
</protein>
<evidence type="ECO:0000313" key="2">
    <source>
        <dbReference type="Proteomes" id="UP000191518"/>
    </source>
</evidence>
<dbReference type="InterPro" id="IPR032675">
    <property type="entry name" value="LRR_dom_sf"/>
</dbReference>
<accession>A0A1V6S5N3</accession>
<dbReference type="Proteomes" id="UP000191518">
    <property type="component" value="Unassembled WGS sequence"/>
</dbReference>
<reference evidence="2" key="1">
    <citation type="journal article" date="2017" name="Nat. Microbiol.">
        <title>Global analysis of biosynthetic gene clusters reveals vast potential of secondary metabolite production in Penicillium species.</title>
        <authorList>
            <person name="Nielsen J.C."/>
            <person name="Grijseels S."/>
            <person name="Prigent S."/>
            <person name="Ji B."/>
            <person name="Dainat J."/>
            <person name="Nielsen K.F."/>
            <person name="Frisvad J.C."/>
            <person name="Workman M."/>
            <person name="Nielsen J."/>
        </authorList>
    </citation>
    <scope>NUCLEOTIDE SEQUENCE [LARGE SCALE GENOMIC DNA]</scope>
    <source>
        <strain evidence="2">IBT 29486</strain>
    </source>
</reference>
<dbReference type="EMBL" id="MDYP01000008">
    <property type="protein sequence ID" value="OQE08933.1"/>
    <property type="molecule type" value="Genomic_DNA"/>
</dbReference>
<keyword evidence="2" id="KW-1185">Reference proteome</keyword>
<dbReference type="AlphaFoldDB" id="A0A1V6S5N3"/>
<organism evidence="1 2">
    <name type="scientific">Penicillium vulpinum</name>
    <dbReference type="NCBI Taxonomy" id="29845"/>
    <lineage>
        <taxon>Eukaryota</taxon>
        <taxon>Fungi</taxon>
        <taxon>Dikarya</taxon>
        <taxon>Ascomycota</taxon>
        <taxon>Pezizomycotina</taxon>
        <taxon>Eurotiomycetes</taxon>
        <taxon>Eurotiomycetidae</taxon>
        <taxon>Eurotiales</taxon>
        <taxon>Aspergillaceae</taxon>
        <taxon>Penicillium</taxon>
    </lineage>
</organism>
<proteinExistence type="predicted"/>
<gene>
    <name evidence="1" type="ORF">PENVUL_c008G00239</name>
</gene>
<sequence>MSRTHHISQTTESIEIGRIAARELRQSLHRGDSCDAASHNPVVKIKLSGRNLTDEGFDIFIEALLETLQKEKDDKHSEGAVHLFELQLSGNCLTVKSLPKLGMAIRLSTGDLSVLDLSQNCIKCYMLRKVNFSGNPLGSSGVEILARVFIRSKLGFPDQSTALSEGGRDSSVVSRIETLPSGENGRRADHFSSISIYDTGRRSAHSGDQNSTPQPQDLFEIASESNRRHFCKTRGLRAVPDFGLTGIPLSATGVIHLASILCMQESREFLCFYLPKTKVSSSQPETAEKNLSINWDRCEHLIQDVRQLLSWATTIAQQAPSFYRHTLAVAINQLETPPIPVPSYKGRGWKGRSDRKFQSVTKKIYDLATDDEVRASEIWGIALQMAIMVGAVLSSEEIIQAQLSSGRKLFQCLGPERDLVDAINIGVLRSRRVLEGQEYQEPWRLGMSLDIWSDVMGMALDKGDFLTAQQRKNILLHMAEVGNICIPKKELREVVWEFLFNVDCVMHHTS</sequence>
<dbReference type="Gene3D" id="3.80.10.10">
    <property type="entry name" value="Ribonuclease Inhibitor"/>
    <property type="match status" value="1"/>
</dbReference>
<evidence type="ECO:0000313" key="1">
    <source>
        <dbReference type="EMBL" id="OQE08933.1"/>
    </source>
</evidence>
<name>A0A1V6S5N3_9EURO</name>
<dbReference type="SUPFAM" id="SSF52047">
    <property type="entry name" value="RNI-like"/>
    <property type="match status" value="1"/>
</dbReference>